<comment type="caution">
    <text evidence="1">The sequence shown here is derived from an EMBL/GenBank/DDBJ whole genome shotgun (WGS) entry which is preliminary data.</text>
</comment>
<gene>
    <name evidence="1" type="ORF">SPELUC_LOCUS1125</name>
</gene>
<evidence type="ECO:0000313" key="2">
    <source>
        <dbReference type="Proteomes" id="UP000789366"/>
    </source>
</evidence>
<name>A0ACA9K847_9GLOM</name>
<reference evidence="1" key="1">
    <citation type="submission" date="2021-06" db="EMBL/GenBank/DDBJ databases">
        <authorList>
            <person name="Kallberg Y."/>
            <person name="Tangrot J."/>
            <person name="Rosling A."/>
        </authorList>
    </citation>
    <scope>NUCLEOTIDE SEQUENCE</scope>
    <source>
        <strain evidence="1">28 12/20/2015</strain>
    </source>
</reference>
<protein>
    <submittedName>
        <fullName evidence="1">11277_t:CDS:1</fullName>
    </submittedName>
</protein>
<accession>A0ACA9K847</accession>
<sequence length="496" mass="57624">MSCKDTDDITNFASSSNSNTDNKTPQLKSPHLLRENLKFNSTWLITYPWLRIEKKENKKLMFCQWCKEAKYTNIFVIGCDNFKEQSLKRHLNNKDHQKTLQTQLKEQLNIHNIATNTITDLCSLIDQQIQNSQELHISSNINILKSPFALKDIELTRSDYGSYTNNHAGRDFINAIGEVIEQEICYEIRHRNGVAIQLKKQNPFLTEHHCISHRLALACEDAAETIPYMHTYNKLVGNLYTYFTDILGSLRRLILSFQSDYISLIEIKIQIATVIQIITESFIGTEDSLPTWGYHLRIYLEAKDLTSSDIPDFIQQFAIATVENLNKRFPDREILDAFCIFDSQNLPKEESLSNYGNDKIHILAKYYGTEKINNGIVFSPIINAEDLVKEWNFVRILLKNFISLKFLETWKILYQQIPNFSILYPNSDKIIALFLTLLLSNAIVERVFSRQNLIKTKLRNRLNISTLNYLLLISLNSSPINEFDFEHAYEIWANSP</sequence>
<organism evidence="1 2">
    <name type="scientific">Cetraspora pellucida</name>
    <dbReference type="NCBI Taxonomy" id="1433469"/>
    <lineage>
        <taxon>Eukaryota</taxon>
        <taxon>Fungi</taxon>
        <taxon>Fungi incertae sedis</taxon>
        <taxon>Mucoromycota</taxon>
        <taxon>Glomeromycotina</taxon>
        <taxon>Glomeromycetes</taxon>
        <taxon>Diversisporales</taxon>
        <taxon>Gigasporaceae</taxon>
        <taxon>Cetraspora</taxon>
    </lineage>
</organism>
<feature type="non-terminal residue" evidence="1">
    <location>
        <position position="496"/>
    </location>
</feature>
<keyword evidence="2" id="KW-1185">Reference proteome</keyword>
<evidence type="ECO:0000313" key="1">
    <source>
        <dbReference type="EMBL" id="CAG8457899.1"/>
    </source>
</evidence>
<dbReference type="EMBL" id="CAJVPW010000537">
    <property type="protein sequence ID" value="CAG8457899.1"/>
    <property type="molecule type" value="Genomic_DNA"/>
</dbReference>
<dbReference type="Proteomes" id="UP000789366">
    <property type="component" value="Unassembled WGS sequence"/>
</dbReference>
<proteinExistence type="predicted"/>